<keyword evidence="17" id="KW-0460">Magnesium</keyword>
<evidence type="ECO:0000256" key="15">
    <source>
        <dbReference type="ARBA" id="ARBA00022777"/>
    </source>
</evidence>
<comment type="function">
    <text evidence="4">Major role in the synthesis of nucleoside triphosphates other than ATP.</text>
</comment>
<evidence type="ECO:0000256" key="2">
    <source>
        <dbReference type="ARBA" id="ARBA00000937"/>
    </source>
</evidence>
<keyword evidence="26" id="KW-1185">Reference proteome</keyword>
<evidence type="ECO:0000256" key="12">
    <source>
        <dbReference type="ARBA" id="ARBA00022679"/>
    </source>
</evidence>
<evidence type="ECO:0000256" key="22">
    <source>
        <dbReference type="RuleBase" id="RU004011"/>
    </source>
</evidence>
<feature type="binding site" evidence="21">
    <location>
        <position position="99"/>
    </location>
    <ligand>
        <name>ATP</name>
        <dbReference type="ChEBI" id="CHEBI:30616"/>
    </ligand>
</feature>
<dbReference type="PROSITE" id="PS00469">
    <property type="entry name" value="NDPK"/>
    <property type="match status" value="1"/>
</dbReference>
<dbReference type="AlphaFoldDB" id="A0ABD1KRS6"/>
<keyword evidence="15 23" id="KW-0418">Kinase</keyword>
<dbReference type="InterPro" id="IPR036850">
    <property type="entry name" value="NDK-like_dom_sf"/>
</dbReference>
<evidence type="ECO:0000256" key="3">
    <source>
        <dbReference type="ARBA" id="ARBA00001946"/>
    </source>
</evidence>
<keyword evidence="12 23" id="KW-0808">Transferase</keyword>
<dbReference type="GO" id="GO:0030027">
    <property type="term" value="C:lamellipodium"/>
    <property type="evidence" value="ECO:0007669"/>
    <property type="project" value="UniProtKB-SubCell"/>
</dbReference>
<dbReference type="PRINTS" id="PR01243">
    <property type="entry name" value="NUCDPKINASE"/>
</dbReference>
<dbReference type="EC" id="2.7.4.6" evidence="23"/>
<evidence type="ECO:0000256" key="23">
    <source>
        <dbReference type="RuleBase" id="RU004013"/>
    </source>
</evidence>
<evidence type="ECO:0000256" key="20">
    <source>
        <dbReference type="ARBA" id="ARBA00023306"/>
    </source>
</evidence>
<dbReference type="PANTHER" id="PTHR11349">
    <property type="entry name" value="NUCLEOSIDE DIPHOSPHATE KINASE"/>
    <property type="match status" value="1"/>
</dbReference>
<evidence type="ECO:0000256" key="8">
    <source>
        <dbReference type="ARBA" id="ARBA00004510"/>
    </source>
</evidence>
<feature type="binding site" evidence="21">
    <location>
        <position position="71"/>
    </location>
    <ligand>
        <name>ATP</name>
        <dbReference type="ChEBI" id="CHEBI:30616"/>
    </ligand>
</feature>
<evidence type="ECO:0000256" key="9">
    <source>
        <dbReference type="ARBA" id="ARBA00008142"/>
    </source>
</evidence>
<feature type="domain" description="Nucleoside diphosphate kinase-like" evidence="24">
    <location>
        <begin position="15"/>
        <end position="152"/>
    </location>
</feature>
<gene>
    <name evidence="25" type="ORF">ACEWY4_003633</name>
</gene>
<dbReference type="GO" id="GO:0005524">
    <property type="term" value="F:ATP binding"/>
    <property type="evidence" value="ECO:0007669"/>
    <property type="project" value="UniProtKB-KW"/>
</dbReference>
<keyword evidence="13" id="KW-0479">Metal-binding</keyword>
<comment type="cofactor">
    <cofactor evidence="3">
        <name>Mg(2+)</name>
        <dbReference type="ChEBI" id="CHEBI:18420"/>
    </cofactor>
</comment>
<feature type="binding site" evidence="21">
    <location>
        <position position="116"/>
    </location>
    <ligand>
        <name>ATP</name>
        <dbReference type="ChEBI" id="CHEBI:30616"/>
    </ligand>
</feature>
<comment type="similarity">
    <text evidence="9 21 22">Belongs to the NDK family.</text>
</comment>
<reference evidence="25 26" key="1">
    <citation type="submission" date="2024-09" db="EMBL/GenBank/DDBJ databases">
        <title>A chromosome-level genome assembly of Gray's grenadier anchovy, Coilia grayii.</title>
        <authorList>
            <person name="Fu Z."/>
        </authorList>
    </citation>
    <scope>NUCLEOTIDE SEQUENCE [LARGE SCALE GENOMIC DNA]</scope>
    <source>
        <strain evidence="25">G4</strain>
        <tissue evidence="25">Muscle</tissue>
    </source>
</reference>
<dbReference type="HAMAP" id="MF_00451">
    <property type="entry name" value="NDP_kinase"/>
    <property type="match status" value="1"/>
</dbReference>
<dbReference type="Proteomes" id="UP001591681">
    <property type="component" value="Unassembled WGS sequence"/>
</dbReference>
<evidence type="ECO:0000256" key="1">
    <source>
        <dbReference type="ARBA" id="ARBA00000082"/>
    </source>
</evidence>
<dbReference type="EMBL" id="JBHFQA010000003">
    <property type="protein sequence ID" value="KAL2101872.1"/>
    <property type="molecule type" value="Genomic_DNA"/>
</dbReference>
<evidence type="ECO:0000256" key="14">
    <source>
        <dbReference type="ARBA" id="ARBA00022741"/>
    </source>
</evidence>
<dbReference type="Pfam" id="PF00334">
    <property type="entry name" value="NDK"/>
    <property type="match status" value="1"/>
</dbReference>
<dbReference type="GO" id="GO:0004550">
    <property type="term" value="F:nucleoside diphosphate kinase activity"/>
    <property type="evidence" value="ECO:0007669"/>
    <property type="project" value="UniProtKB-EC"/>
</dbReference>
<keyword evidence="10" id="KW-0963">Cytoplasm</keyword>
<dbReference type="PROSITE" id="PS51374">
    <property type="entry name" value="NDPK_LIKE"/>
    <property type="match status" value="1"/>
</dbReference>
<evidence type="ECO:0000256" key="13">
    <source>
        <dbReference type="ARBA" id="ARBA00022723"/>
    </source>
</evidence>
<dbReference type="SMART" id="SM00562">
    <property type="entry name" value="NDK"/>
    <property type="match status" value="1"/>
</dbReference>
<dbReference type="InterPro" id="IPR034907">
    <property type="entry name" value="NDK-like_dom"/>
</dbReference>
<name>A0ABD1KRS6_9TELE</name>
<dbReference type="Gene3D" id="3.30.70.141">
    <property type="entry name" value="Nucleoside diphosphate kinase-like domain"/>
    <property type="match status" value="1"/>
</dbReference>
<dbReference type="GO" id="GO:0001726">
    <property type="term" value="C:ruffle"/>
    <property type="evidence" value="ECO:0007669"/>
    <property type="project" value="UniProtKB-SubCell"/>
</dbReference>
<evidence type="ECO:0000256" key="4">
    <source>
        <dbReference type="ARBA" id="ARBA00003465"/>
    </source>
</evidence>
<keyword evidence="19" id="KW-0966">Cell projection</keyword>
<dbReference type="InterPro" id="IPR023005">
    <property type="entry name" value="Nucleoside_diP_kinase_AS"/>
</dbReference>
<organism evidence="25 26">
    <name type="scientific">Coilia grayii</name>
    <name type="common">Gray's grenadier anchovy</name>
    <dbReference type="NCBI Taxonomy" id="363190"/>
    <lineage>
        <taxon>Eukaryota</taxon>
        <taxon>Metazoa</taxon>
        <taxon>Chordata</taxon>
        <taxon>Craniata</taxon>
        <taxon>Vertebrata</taxon>
        <taxon>Euteleostomi</taxon>
        <taxon>Actinopterygii</taxon>
        <taxon>Neopterygii</taxon>
        <taxon>Teleostei</taxon>
        <taxon>Clupei</taxon>
        <taxon>Clupeiformes</taxon>
        <taxon>Clupeoidei</taxon>
        <taxon>Engraulidae</taxon>
        <taxon>Coilinae</taxon>
        <taxon>Coilia</taxon>
    </lineage>
</organism>
<dbReference type="SUPFAM" id="SSF54919">
    <property type="entry name" value="Nucleoside diphosphate kinase, NDK"/>
    <property type="match status" value="1"/>
</dbReference>
<evidence type="ECO:0000256" key="6">
    <source>
        <dbReference type="ARBA" id="ARBA00004466"/>
    </source>
</evidence>
<dbReference type="GO" id="GO:0005737">
    <property type="term" value="C:cytoplasm"/>
    <property type="evidence" value="ECO:0007669"/>
    <property type="project" value="UniProtKB-SubCell"/>
</dbReference>
<feature type="binding site" evidence="21">
    <location>
        <position position="105"/>
    </location>
    <ligand>
        <name>ATP</name>
        <dbReference type="ChEBI" id="CHEBI:30616"/>
    </ligand>
</feature>
<proteinExistence type="inferred from homology"/>
<evidence type="ECO:0000259" key="24">
    <source>
        <dbReference type="SMART" id="SM00562"/>
    </source>
</evidence>
<sequence length="163" mass="18299">MYGHCSIGYLSIMADERTFIAIKPDGVQRGLIGEIIKRFEQKGFKLVGMKFLLASEELLKEHYIDLKERPFYAGLCKYMNSGPVVAMVWEGLNVVKTGRVMLGETNPADSKPGTIRGDFCIQVGRNIIHGSDSVDSAKKEIGLWFKPDELVAYKSCAVDWIYE</sequence>
<keyword evidence="14 23" id="KW-0547">Nucleotide-binding</keyword>
<evidence type="ECO:0000256" key="21">
    <source>
        <dbReference type="PROSITE-ProRule" id="PRU00706"/>
    </source>
</evidence>
<dbReference type="FunFam" id="3.30.70.141:FF:000039">
    <property type="entry name" value="Nucleoside diphosphate kinase B"/>
    <property type="match status" value="1"/>
</dbReference>
<keyword evidence="11" id="KW-0597">Phosphoprotein</keyword>
<keyword evidence="16 23" id="KW-0067">ATP-binding</keyword>
<dbReference type="CDD" id="cd04413">
    <property type="entry name" value="NDPk_I"/>
    <property type="match status" value="1"/>
</dbReference>
<dbReference type="NCBIfam" id="NF001908">
    <property type="entry name" value="PRK00668.1"/>
    <property type="match status" value="1"/>
</dbReference>
<comment type="catalytic activity">
    <reaction evidence="1 23">
        <text>a 2'-deoxyribonucleoside 5'-diphosphate + ATP = a 2'-deoxyribonucleoside 5'-triphosphate + ADP</text>
        <dbReference type="Rhea" id="RHEA:44640"/>
        <dbReference type="ChEBI" id="CHEBI:30616"/>
        <dbReference type="ChEBI" id="CHEBI:61560"/>
        <dbReference type="ChEBI" id="CHEBI:73316"/>
        <dbReference type="ChEBI" id="CHEBI:456216"/>
        <dbReference type="EC" id="2.7.4.6"/>
    </reaction>
</comment>
<evidence type="ECO:0000256" key="17">
    <source>
        <dbReference type="ARBA" id="ARBA00022842"/>
    </source>
</evidence>
<comment type="catalytic activity">
    <reaction evidence="2">
        <text>a ribonucleoside 5'-diphosphate + ATP = a ribonucleoside 5'-triphosphate + ADP</text>
        <dbReference type="Rhea" id="RHEA:18113"/>
        <dbReference type="ChEBI" id="CHEBI:30616"/>
        <dbReference type="ChEBI" id="CHEBI:57930"/>
        <dbReference type="ChEBI" id="CHEBI:61557"/>
        <dbReference type="ChEBI" id="CHEBI:456216"/>
        <dbReference type="EC" id="2.7.4.6"/>
    </reaction>
</comment>
<dbReference type="GO" id="GO:0005634">
    <property type="term" value="C:nucleus"/>
    <property type="evidence" value="ECO:0007669"/>
    <property type="project" value="UniProtKB-SubCell"/>
</dbReference>
<comment type="caution">
    <text evidence="25">The sequence shown here is derived from an EMBL/GenBank/DDBJ whole genome shotgun (WGS) entry which is preliminary data.</text>
</comment>
<keyword evidence="20" id="KW-0131">Cell cycle</keyword>
<evidence type="ECO:0000256" key="7">
    <source>
        <dbReference type="ARBA" id="ARBA00004496"/>
    </source>
</evidence>
<evidence type="ECO:0000256" key="19">
    <source>
        <dbReference type="ARBA" id="ARBA00023273"/>
    </source>
</evidence>
<feature type="binding site" evidence="21">
    <location>
        <position position="23"/>
    </location>
    <ligand>
        <name>ATP</name>
        <dbReference type="ChEBI" id="CHEBI:30616"/>
    </ligand>
</feature>
<dbReference type="InterPro" id="IPR001564">
    <property type="entry name" value="Nucleoside_diP_kinase"/>
</dbReference>
<evidence type="ECO:0000313" key="26">
    <source>
        <dbReference type="Proteomes" id="UP001591681"/>
    </source>
</evidence>
<keyword evidence="18" id="KW-0539">Nucleus</keyword>
<dbReference type="GO" id="GO:0046872">
    <property type="term" value="F:metal ion binding"/>
    <property type="evidence" value="ECO:0007669"/>
    <property type="project" value="UniProtKB-KW"/>
</dbReference>
<evidence type="ECO:0000256" key="16">
    <source>
        <dbReference type="ARBA" id="ARBA00022840"/>
    </source>
</evidence>
<feature type="binding site" evidence="21">
    <location>
        <position position="126"/>
    </location>
    <ligand>
        <name>ATP</name>
        <dbReference type="ChEBI" id="CHEBI:30616"/>
    </ligand>
</feature>
<comment type="subcellular location">
    <subcellularLocation>
        <location evidence="8">Cell projection</location>
        <location evidence="8">Lamellipodium</location>
    </subcellularLocation>
    <subcellularLocation>
        <location evidence="6">Cell projection</location>
        <location evidence="6">Ruffle</location>
    </subcellularLocation>
    <subcellularLocation>
        <location evidence="7">Cytoplasm</location>
    </subcellularLocation>
    <subcellularLocation>
        <location evidence="5">Nucleus</location>
    </subcellularLocation>
</comment>
<evidence type="ECO:0000256" key="10">
    <source>
        <dbReference type="ARBA" id="ARBA00022490"/>
    </source>
</evidence>
<evidence type="ECO:0000313" key="25">
    <source>
        <dbReference type="EMBL" id="KAL2101872.1"/>
    </source>
</evidence>
<evidence type="ECO:0000256" key="5">
    <source>
        <dbReference type="ARBA" id="ARBA00004123"/>
    </source>
</evidence>
<feature type="active site" description="Pros-phosphohistidine intermediate" evidence="21">
    <location>
        <position position="129"/>
    </location>
</feature>
<accession>A0ABD1KRS6</accession>
<protein>
    <recommendedName>
        <fullName evidence="23">Nucleoside diphosphate kinase</fullName>
        <ecNumber evidence="23">2.7.4.6</ecNumber>
    </recommendedName>
</protein>
<evidence type="ECO:0000256" key="11">
    <source>
        <dbReference type="ARBA" id="ARBA00022553"/>
    </source>
</evidence>
<evidence type="ECO:0000256" key="18">
    <source>
        <dbReference type="ARBA" id="ARBA00023242"/>
    </source>
</evidence>